<keyword evidence="9" id="KW-0472">Membrane</keyword>
<dbReference type="InterPro" id="IPR013611">
    <property type="entry name" value="Transp-assoc_OB_typ2"/>
</dbReference>
<dbReference type="PANTHER" id="PTHR42781">
    <property type="entry name" value="SPERMIDINE/PUTRESCINE IMPORT ATP-BINDING PROTEIN POTA"/>
    <property type="match status" value="1"/>
</dbReference>
<evidence type="ECO:0000256" key="8">
    <source>
        <dbReference type="ARBA" id="ARBA00023065"/>
    </source>
</evidence>
<dbReference type="RefSeq" id="WP_189437146.1">
    <property type="nucleotide sequence ID" value="NZ_BMXE01000004.1"/>
</dbReference>
<dbReference type="SUPFAM" id="SSF50331">
    <property type="entry name" value="MOP-like"/>
    <property type="match status" value="1"/>
</dbReference>
<dbReference type="PROSITE" id="PS50893">
    <property type="entry name" value="ABC_TRANSPORTER_2"/>
    <property type="match status" value="1"/>
</dbReference>
<dbReference type="InterPro" id="IPR017871">
    <property type="entry name" value="ABC_transporter-like_CS"/>
</dbReference>
<proteinExistence type="inferred from homology"/>
<dbReference type="Gene3D" id="2.40.50.100">
    <property type="match status" value="1"/>
</dbReference>
<accession>A0ABQ3EHB5</accession>
<dbReference type="PANTHER" id="PTHR42781:SF4">
    <property type="entry name" value="SPERMIDINE_PUTRESCINE IMPORT ATP-BINDING PROTEIN POTA"/>
    <property type="match status" value="1"/>
</dbReference>
<keyword evidence="3" id="KW-1003">Cell membrane</keyword>
<keyword evidence="8" id="KW-0406">Ion transport</keyword>
<dbReference type="InterPro" id="IPR008995">
    <property type="entry name" value="Mo/tungstate-bd_C_term_dom"/>
</dbReference>
<dbReference type="Pfam" id="PF00005">
    <property type="entry name" value="ABC_tran"/>
    <property type="match status" value="1"/>
</dbReference>
<protein>
    <submittedName>
        <fullName evidence="11">Iron ABC transporter ATP-binding protein</fullName>
    </submittedName>
</protein>
<dbReference type="GO" id="GO:0005524">
    <property type="term" value="F:ATP binding"/>
    <property type="evidence" value="ECO:0007669"/>
    <property type="project" value="UniProtKB-KW"/>
</dbReference>
<dbReference type="Proteomes" id="UP000637980">
    <property type="component" value="Unassembled WGS sequence"/>
</dbReference>
<evidence type="ECO:0000259" key="10">
    <source>
        <dbReference type="PROSITE" id="PS50893"/>
    </source>
</evidence>
<dbReference type="Gene3D" id="3.40.50.300">
    <property type="entry name" value="P-loop containing nucleotide triphosphate hydrolases"/>
    <property type="match status" value="1"/>
</dbReference>
<comment type="caution">
    <text evidence="11">The sequence shown here is derived from an EMBL/GenBank/DDBJ whole genome shotgun (WGS) entry which is preliminary data.</text>
</comment>
<keyword evidence="4" id="KW-0410">Iron transport</keyword>
<comment type="similarity">
    <text evidence="1">Belongs to the ABC transporter superfamily.</text>
</comment>
<evidence type="ECO:0000256" key="1">
    <source>
        <dbReference type="ARBA" id="ARBA00005417"/>
    </source>
</evidence>
<evidence type="ECO:0000256" key="3">
    <source>
        <dbReference type="ARBA" id="ARBA00022475"/>
    </source>
</evidence>
<dbReference type="Gene3D" id="2.40.50.140">
    <property type="entry name" value="Nucleic acid-binding proteins"/>
    <property type="match status" value="1"/>
</dbReference>
<dbReference type="InterPro" id="IPR003439">
    <property type="entry name" value="ABC_transporter-like_ATP-bd"/>
</dbReference>
<dbReference type="InterPro" id="IPR027417">
    <property type="entry name" value="P-loop_NTPase"/>
</dbReference>
<evidence type="ECO:0000256" key="6">
    <source>
        <dbReference type="ARBA" id="ARBA00022840"/>
    </source>
</evidence>
<dbReference type="InterPro" id="IPR050093">
    <property type="entry name" value="ABC_SmlMolc_Importer"/>
</dbReference>
<organism evidence="11 12">
    <name type="scientific">Pseudovibrio japonicus</name>
    <dbReference type="NCBI Taxonomy" id="366534"/>
    <lineage>
        <taxon>Bacteria</taxon>
        <taxon>Pseudomonadati</taxon>
        <taxon>Pseudomonadota</taxon>
        <taxon>Alphaproteobacteria</taxon>
        <taxon>Hyphomicrobiales</taxon>
        <taxon>Stappiaceae</taxon>
        <taxon>Pseudovibrio</taxon>
    </lineage>
</organism>
<keyword evidence="12" id="KW-1185">Reference proteome</keyword>
<dbReference type="EMBL" id="BMXE01000004">
    <property type="protein sequence ID" value="GHB34735.1"/>
    <property type="molecule type" value="Genomic_DNA"/>
</dbReference>
<evidence type="ECO:0000256" key="5">
    <source>
        <dbReference type="ARBA" id="ARBA00022741"/>
    </source>
</evidence>
<evidence type="ECO:0000256" key="4">
    <source>
        <dbReference type="ARBA" id="ARBA00022496"/>
    </source>
</evidence>
<dbReference type="InterPro" id="IPR003593">
    <property type="entry name" value="AAA+_ATPase"/>
</dbReference>
<keyword evidence="5" id="KW-0547">Nucleotide-binding</keyword>
<dbReference type="InterPro" id="IPR015853">
    <property type="entry name" value="ABC_transpr_FbpC"/>
</dbReference>
<evidence type="ECO:0000256" key="2">
    <source>
        <dbReference type="ARBA" id="ARBA00022448"/>
    </source>
</evidence>
<sequence length="360" mass="39247">MGPEKVATSERLVFDNIYHHYGELPAVRGISISLQSGEVLCLLGHSGCGKTTLLRIAAGVVRQQRGSVRINGSVVADEHHFLPPEKRGVGLMFQDYALFPHLTILDNVKFGLSDLAADVAERRAREALEMVGLGQFVHDYPHGLSGGEQQRAALARALAPRPHTLLMDEPFSGLDSRLRDDVRAQTLEMIKMQGATAVVVTHDPEEALRVGDRIALMRNGEVVQLATPEDIYFRPNSLFAAKFFSDLNEISGKVVGDRVVTPIGNFPANGLGEGSGATICIRPHHLKVCHGGGHLKGRVLSRAMAGEADLLDVKVEGIVHPLRIRTRDVLQFYPDDVIDLCINAENVLVFEREASVNHSG</sequence>
<evidence type="ECO:0000256" key="9">
    <source>
        <dbReference type="ARBA" id="ARBA00023136"/>
    </source>
</evidence>
<dbReference type="SMART" id="SM00382">
    <property type="entry name" value="AAA"/>
    <property type="match status" value="1"/>
</dbReference>
<gene>
    <name evidence="11" type="ORF">GCM10007094_25160</name>
</gene>
<feature type="domain" description="ABC transporter" evidence="10">
    <location>
        <begin position="12"/>
        <end position="244"/>
    </location>
</feature>
<evidence type="ECO:0000313" key="12">
    <source>
        <dbReference type="Proteomes" id="UP000637980"/>
    </source>
</evidence>
<dbReference type="Pfam" id="PF08402">
    <property type="entry name" value="TOBE_2"/>
    <property type="match status" value="1"/>
</dbReference>
<name>A0ABQ3EHB5_9HYPH</name>
<dbReference type="CDD" id="cd03259">
    <property type="entry name" value="ABC_Carb_Solutes_like"/>
    <property type="match status" value="1"/>
</dbReference>
<keyword evidence="6 11" id="KW-0067">ATP-binding</keyword>
<evidence type="ECO:0000256" key="7">
    <source>
        <dbReference type="ARBA" id="ARBA00023004"/>
    </source>
</evidence>
<evidence type="ECO:0000313" key="11">
    <source>
        <dbReference type="EMBL" id="GHB34735.1"/>
    </source>
</evidence>
<keyword evidence="7" id="KW-0408">Iron</keyword>
<dbReference type="InterPro" id="IPR012340">
    <property type="entry name" value="NA-bd_OB-fold"/>
</dbReference>
<dbReference type="PROSITE" id="PS00211">
    <property type="entry name" value="ABC_TRANSPORTER_1"/>
    <property type="match status" value="1"/>
</dbReference>
<dbReference type="SUPFAM" id="SSF52540">
    <property type="entry name" value="P-loop containing nucleoside triphosphate hydrolases"/>
    <property type="match status" value="1"/>
</dbReference>
<reference evidence="12" key="1">
    <citation type="journal article" date="2019" name="Int. J. Syst. Evol. Microbiol.">
        <title>The Global Catalogue of Microorganisms (GCM) 10K type strain sequencing project: providing services to taxonomists for standard genome sequencing and annotation.</title>
        <authorList>
            <consortium name="The Broad Institute Genomics Platform"/>
            <consortium name="The Broad Institute Genome Sequencing Center for Infectious Disease"/>
            <person name="Wu L."/>
            <person name="Ma J."/>
        </authorList>
    </citation>
    <scope>NUCLEOTIDE SEQUENCE [LARGE SCALE GENOMIC DNA]</scope>
    <source>
        <strain evidence="12">KCTC 12861</strain>
    </source>
</reference>
<keyword evidence="2" id="KW-0813">Transport</keyword>